<evidence type="ECO:0008006" key="3">
    <source>
        <dbReference type="Google" id="ProtNLM"/>
    </source>
</evidence>
<protein>
    <recommendedName>
        <fullName evidence="3">PepSY domain-containing protein</fullName>
    </recommendedName>
</protein>
<accession>A0ABX2QJY9</accession>
<comment type="caution">
    <text evidence="1">The sequence shown here is derived from an EMBL/GenBank/DDBJ whole genome shotgun (WGS) entry which is preliminary data.</text>
</comment>
<dbReference type="EMBL" id="JABXYK010000011">
    <property type="protein sequence ID" value="NVP57214.1"/>
    <property type="molecule type" value="Genomic_DNA"/>
</dbReference>
<keyword evidence="2" id="KW-1185">Reference proteome</keyword>
<gene>
    <name evidence="1" type="ORF">HV823_18305</name>
</gene>
<evidence type="ECO:0000313" key="1">
    <source>
        <dbReference type="EMBL" id="NVP57214.1"/>
    </source>
</evidence>
<organism evidence="1 2">
    <name type="scientific">Mycoplana rhizolycopersici</name>
    <dbReference type="NCBI Taxonomy" id="2746702"/>
    <lineage>
        <taxon>Bacteria</taxon>
        <taxon>Pseudomonadati</taxon>
        <taxon>Pseudomonadota</taxon>
        <taxon>Alphaproteobacteria</taxon>
        <taxon>Hyphomicrobiales</taxon>
        <taxon>Rhizobiaceae</taxon>
        <taxon>Mycoplana</taxon>
    </lineage>
</organism>
<proteinExistence type="predicted"/>
<reference evidence="1 2" key="1">
    <citation type="submission" date="2020-06" db="EMBL/GenBank/DDBJ databases">
        <title>Rhizobium sp.nov. isolated from the tomato plant.</title>
        <authorList>
            <person name="Thin K.K."/>
            <person name="Zhang X."/>
            <person name="He S."/>
        </authorList>
    </citation>
    <scope>NUCLEOTIDE SEQUENCE [LARGE SCALE GENOMIC DNA]</scope>
    <source>
        <strain evidence="1 2">DBTS2</strain>
    </source>
</reference>
<dbReference type="Proteomes" id="UP000659172">
    <property type="component" value="Unassembled WGS sequence"/>
</dbReference>
<sequence length="85" mass="8281">MARTSLGTAPADLQLMCATAAAGPSGVDSSRILPTSSSQLDATNYRVDLDAAGNRFTCVIDSSGSVKSIGPATAGAAPAAPVEAG</sequence>
<name>A0ABX2QJY9_9HYPH</name>
<evidence type="ECO:0000313" key="2">
    <source>
        <dbReference type="Proteomes" id="UP000659172"/>
    </source>
</evidence>